<comment type="caution">
    <text evidence="2">The sequence shown here is derived from an EMBL/GenBank/DDBJ whole genome shotgun (WGS) entry which is preliminary data.</text>
</comment>
<dbReference type="InterPro" id="IPR036396">
    <property type="entry name" value="Cyt_P450_sf"/>
</dbReference>
<proteinExistence type="inferred from homology"/>
<evidence type="ECO:0000256" key="1">
    <source>
        <dbReference type="ARBA" id="ARBA00010617"/>
    </source>
</evidence>
<keyword evidence="3" id="KW-1185">Reference proteome</keyword>
<dbReference type="InterPro" id="IPR050121">
    <property type="entry name" value="Cytochrome_P450_monoxygenase"/>
</dbReference>
<dbReference type="PANTHER" id="PTHR24305">
    <property type="entry name" value="CYTOCHROME P450"/>
    <property type="match status" value="1"/>
</dbReference>
<sequence length="442" mass="48342">MSRPLAELAPAETARVVRSVLVPLVAQGAIVRRPRLTAWAERHQSDREARRLLTALRDRYDGAPLCLRLGPRRLVVVTAPDDVRRLLEGTPDPFTAASNEKRAALAHFQPRGLLISGDEERRRRRPLNEDALDASQAVHDDGAAFVAAVERAADDLGTRALVDGGLDADAFLRAWWSLVLEVTFGARARDDHRLVAVLSALRRDGNWSWFRPRRPWLRRELERRVARHVADAPSSSLAGRARDADPDEAPGQVPHWLFAFDAAGATTLRALAVASARPEVRSRLVDELEAGKAAGGAALLPYGRACVLEAVRLWPTTLAVLRDAVRPTEWGGTTLPAGTGFVVVSGFFHRDTERLGFADDFAPEAWLDGRASEDWGLLPFSAGPAGCPGRNLVLLVASHLLARLAGLGLEVERGRYLADDPLPCTVDHLGLRFVVREQARTL</sequence>
<dbReference type="EMBL" id="JALQCY010000005">
    <property type="protein sequence ID" value="MCK9795350.1"/>
    <property type="molecule type" value="Genomic_DNA"/>
</dbReference>
<dbReference type="InterPro" id="IPR001128">
    <property type="entry name" value="Cyt_P450"/>
</dbReference>
<reference evidence="2 3" key="1">
    <citation type="submission" date="2022-02" db="EMBL/GenBank/DDBJ databases">
        <title>The car tank lid bacteriome: a reservoir of bacteria with potential in bioremediation of fuel.</title>
        <authorList>
            <person name="Vidal-Verdu A."/>
            <person name="Gomez-Martinez D."/>
            <person name="Latorre-Perez A."/>
            <person name="Pereto J."/>
            <person name="Porcar M."/>
        </authorList>
    </citation>
    <scope>NUCLEOTIDE SEQUENCE [LARGE SCALE GENOMIC DNA]</scope>
    <source>
        <strain evidence="2 3">4D.3</strain>
    </source>
</reference>
<dbReference type="PANTHER" id="PTHR24305:SF166">
    <property type="entry name" value="CYTOCHROME P450 12A4, MITOCHONDRIAL-RELATED"/>
    <property type="match status" value="1"/>
</dbReference>
<dbReference type="Proteomes" id="UP001651050">
    <property type="component" value="Unassembled WGS sequence"/>
</dbReference>
<accession>A0ABT0J791</accession>
<evidence type="ECO:0000313" key="3">
    <source>
        <dbReference type="Proteomes" id="UP001651050"/>
    </source>
</evidence>
<evidence type="ECO:0000313" key="2">
    <source>
        <dbReference type="EMBL" id="MCK9795350.1"/>
    </source>
</evidence>
<dbReference type="Pfam" id="PF00067">
    <property type="entry name" value="p450"/>
    <property type="match status" value="1"/>
</dbReference>
<dbReference type="RefSeq" id="WP_416345200.1">
    <property type="nucleotide sequence ID" value="NZ_JALQCY010000005.1"/>
</dbReference>
<organism evidence="2 3">
    <name type="scientific">Isoptericola peretonis</name>
    <dbReference type="NCBI Taxonomy" id="2918523"/>
    <lineage>
        <taxon>Bacteria</taxon>
        <taxon>Bacillati</taxon>
        <taxon>Actinomycetota</taxon>
        <taxon>Actinomycetes</taxon>
        <taxon>Micrococcales</taxon>
        <taxon>Promicromonosporaceae</taxon>
        <taxon>Isoptericola</taxon>
    </lineage>
</organism>
<protein>
    <submittedName>
        <fullName evidence="2">Cytochrome P450</fullName>
    </submittedName>
</protein>
<gene>
    <name evidence="2" type="ORF">M1843_16495</name>
</gene>
<dbReference type="Gene3D" id="1.10.630.10">
    <property type="entry name" value="Cytochrome P450"/>
    <property type="match status" value="1"/>
</dbReference>
<name>A0ABT0J791_9MICO</name>
<dbReference type="SUPFAM" id="SSF48264">
    <property type="entry name" value="Cytochrome P450"/>
    <property type="match status" value="1"/>
</dbReference>
<comment type="similarity">
    <text evidence="1">Belongs to the cytochrome P450 family.</text>
</comment>